<comment type="caution">
    <text evidence="1">The sequence shown here is derived from an EMBL/GenBank/DDBJ whole genome shotgun (WGS) entry which is preliminary data.</text>
</comment>
<dbReference type="AlphaFoldDB" id="A0A2N8KMY4"/>
<accession>A0A2N8KMY4</accession>
<organism evidence="1 2">
    <name type="scientific">Achromobacter pulmonis</name>
    <dbReference type="NCBI Taxonomy" id="1389932"/>
    <lineage>
        <taxon>Bacteria</taxon>
        <taxon>Pseudomonadati</taxon>
        <taxon>Pseudomonadota</taxon>
        <taxon>Betaproteobacteria</taxon>
        <taxon>Burkholderiales</taxon>
        <taxon>Alcaligenaceae</taxon>
        <taxon>Achromobacter</taxon>
    </lineage>
</organism>
<keyword evidence="2" id="KW-1185">Reference proteome</keyword>
<name>A0A2N8KMY4_9BURK</name>
<sequence>MGSALAAGPTDINEIRRQSMAKDFVLATLKDPDSAKFRNQKSFCGEVNSKNSFGGYTGFKRFIAAGKDLVVFEGDKSLARGAFQEAWGEFCK</sequence>
<proteinExistence type="predicted"/>
<gene>
    <name evidence="1" type="ORF">C1I89_10260</name>
</gene>
<dbReference type="EMBL" id="POQS01000002">
    <property type="protein sequence ID" value="PND34823.1"/>
    <property type="molecule type" value="Genomic_DNA"/>
</dbReference>
<evidence type="ECO:0000313" key="1">
    <source>
        <dbReference type="EMBL" id="PND34823.1"/>
    </source>
</evidence>
<evidence type="ECO:0000313" key="2">
    <source>
        <dbReference type="Proteomes" id="UP000235994"/>
    </source>
</evidence>
<dbReference type="Proteomes" id="UP000235994">
    <property type="component" value="Unassembled WGS sequence"/>
</dbReference>
<protein>
    <submittedName>
        <fullName evidence="1">Uncharacterized protein</fullName>
    </submittedName>
</protein>
<reference evidence="1 2" key="1">
    <citation type="submission" date="2018-01" db="EMBL/GenBank/DDBJ databases">
        <title>The draft genome of an aniline degradation strain ANB-1.</title>
        <authorList>
            <person name="Zhang L."/>
            <person name="Jiang J."/>
        </authorList>
    </citation>
    <scope>NUCLEOTIDE SEQUENCE [LARGE SCALE GENOMIC DNA]</scope>
    <source>
        <strain evidence="1 2">ANB-1</strain>
    </source>
</reference>